<evidence type="ECO:0000256" key="1">
    <source>
        <dbReference type="SAM" id="MobiDB-lite"/>
    </source>
</evidence>
<dbReference type="HOGENOM" id="CLU_2545010_0_0_1"/>
<accession>B4GQ10</accession>
<protein>
    <submittedName>
        <fullName evidence="2">GL14924</fullName>
    </submittedName>
</protein>
<sequence length="83" mass="9135">MTDIMNNIRIQGPKGSSESDHKESGRYHHITWLALHCSPLNPVAHLDRPGPGQSQLDVDVDVDDDDGCSLSRISYAYGLSSEQ</sequence>
<dbReference type="AlphaFoldDB" id="B4GQ10"/>
<gene>
    <name evidence="2" type="primary">Dper\GL14924</name>
    <name evidence="2" type="ORF">Dper_GL14924</name>
</gene>
<dbReference type="EMBL" id="CH479187">
    <property type="protein sequence ID" value="EDW39682.1"/>
    <property type="molecule type" value="Genomic_DNA"/>
</dbReference>
<dbReference type="Proteomes" id="UP000008744">
    <property type="component" value="Unassembled WGS sequence"/>
</dbReference>
<keyword evidence="3" id="KW-1185">Reference proteome</keyword>
<feature type="region of interest" description="Disordered" evidence="1">
    <location>
        <begin position="1"/>
        <end position="23"/>
    </location>
</feature>
<evidence type="ECO:0000313" key="3">
    <source>
        <dbReference type="Proteomes" id="UP000008744"/>
    </source>
</evidence>
<evidence type="ECO:0000313" key="2">
    <source>
        <dbReference type="EMBL" id="EDW39682.1"/>
    </source>
</evidence>
<name>B4GQ10_DROPE</name>
<proteinExistence type="predicted"/>
<reference evidence="2 3" key="1">
    <citation type="journal article" date="2007" name="Nature">
        <title>Evolution of genes and genomes on the Drosophila phylogeny.</title>
        <authorList>
            <consortium name="Drosophila 12 Genomes Consortium"/>
            <person name="Clark A.G."/>
            <person name="Eisen M.B."/>
            <person name="Smith D.R."/>
            <person name="Bergman C.M."/>
            <person name="Oliver B."/>
            <person name="Markow T.A."/>
            <person name="Kaufman T.C."/>
            <person name="Kellis M."/>
            <person name="Gelbart W."/>
            <person name="Iyer V.N."/>
            <person name="Pollard D.A."/>
            <person name="Sackton T.B."/>
            <person name="Larracuente A.M."/>
            <person name="Singh N.D."/>
            <person name="Abad J.P."/>
            <person name="Abt D.N."/>
            <person name="Adryan B."/>
            <person name="Aguade M."/>
            <person name="Akashi H."/>
            <person name="Anderson W.W."/>
            <person name="Aquadro C.F."/>
            <person name="Ardell D.H."/>
            <person name="Arguello R."/>
            <person name="Artieri C.G."/>
            <person name="Barbash D.A."/>
            <person name="Barker D."/>
            <person name="Barsanti P."/>
            <person name="Batterham P."/>
            <person name="Batzoglou S."/>
            <person name="Begun D."/>
            <person name="Bhutkar A."/>
            <person name="Blanco E."/>
            <person name="Bosak S.A."/>
            <person name="Bradley R.K."/>
            <person name="Brand A.D."/>
            <person name="Brent M.R."/>
            <person name="Brooks A.N."/>
            <person name="Brown R.H."/>
            <person name="Butlin R.K."/>
            <person name="Caggese C."/>
            <person name="Calvi B.R."/>
            <person name="Bernardo de Carvalho A."/>
            <person name="Caspi A."/>
            <person name="Castrezana S."/>
            <person name="Celniker S.E."/>
            <person name="Chang J.L."/>
            <person name="Chapple C."/>
            <person name="Chatterji S."/>
            <person name="Chinwalla A."/>
            <person name="Civetta A."/>
            <person name="Clifton S.W."/>
            <person name="Comeron J.M."/>
            <person name="Costello J.C."/>
            <person name="Coyne J.A."/>
            <person name="Daub J."/>
            <person name="David R.G."/>
            <person name="Delcher A.L."/>
            <person name="Delehaunty K."/>
            <person name="Do C.B."/>
            <person name="Ebling H."/>
            <person name="Edwards K."/>
            <person name="Eickbush T."/>
            <person name="Evans J.D."/>
            <person name="Filipski A."/>
            <person name="Findeiss S."/>
            <person name="Freyhult E."/>
            <person name="Fulton L."/>
            <person name="Fulton R."/>
            <person name="Garcia A.C."/>
            <person name="Gardiner A."/>
            <person name="Garfield D.A."/>
            <person name="Garvin B.E."/>
            <person name="Gibson G."/>
            <person name="Gilbert D."/>
            <person name="Gnerre S."/>
            <person name="Godfrey J."/>
            <person name="Good R."/>
            <person name="Gotea V."/>
            <person name="Gravely B."/>
            <person name="Greenberg A.J."/>
            <person name="Griffiths-Jones S."/>
            <person name="Gross S."/>
            <person name="Guigo R."/>
            <person name="Gustafson E.A."/>
            <person name="Haerty W."/>
            <person name="Hahn M.W."/>
            <person name="Halligan D.L."/>
            <person name="Halpern A.L."/>
            <person name="Halter G.M."/>
            <person name="Han M.V."/>
            <person name="Heger A."/>
            <person name="Hillier L."/>
            <person name="Hinrichs A.S."/>
            <person name="Holmes I."/>
            <person name="Hoskins R.A."/>
            <person name="Hubisz M.J."/>
            <person name="Hultmark D."/>
            <person name="Huntley M.A."/>
            <person name="Jaffe D.B."/>
            <person name="Jagadeeshan S."/>
            <person name="Jeck W.R."/>
            <person name="Johnson J."/>
            <person name="Jones C.D."/>
            <person name="Jordan W.C."/>
            <person name="Karpen G.H."/>
            <person name="Kataoka E."/>
            <person name="Keightley P.D."/>
            <person name="Kheradpour P."/>
            <person name="Kirkness E.F."/>
            <person name="Koerich L.B."/>
            <person name="Kristiansen K."/>
            <person name="Kudrna D."/>
            <person name="Kulathinal R.J."/>
            <person name="Kumar S."/>
            <person name="Kwok R."/>
            <person name="Lander E."/>
            <person name="Langley C.H."/>
            <person name="Lapoint R."/>
            <person name="Lazzaro B.P."/>
            <person name="Lee S.J."/>
            <person name="Levesque L."/>
            <person name="Li R."/>
            <person name="Lin C.F."/>
            <person name="Lin M.F."/>
            <person name="Lindblad-Toh K."/>
            <person name="Llopart A."/>
            <person name="Long M."/>
            <person name="Low L."/>
            <person name="Lozovsky E."/>
            <person name="Lu J."/>
            <person name="Luo M."/>
            <person name="Machado C.A."/>
            <person name="Makalowski W."/>
            <person name="Marzo M."/>
            <person name="Matsuda M."/>
            <person name="Matzkin L."/>
            <person name="McAllister B."/>
            <person name="McBride C.S."/>
            <person name="McKernan B."/>
            <person name="McKernan K."/>
            <person name="Mendez-Lago M."/>
            <person name="Minx P."/>
            <person name="Mollenhauer M.U."/>
            <person name="Montooth K."/>
            <person name="Mount S.M."/>
            <person name="Mu X."/>
            <person name="Myers E."/>
            <person name="Negre B."/>
            <person name="Newfeld S."/>
            <person name="Nielsen R."/>
            <person name="Noor M.A."/>
            <person name="O'Grady P."/>
            <person name="Pachter L."/>
            <person name="Papaceit M."/>
            <person name="Parisi M.J."/>
            <person name="Parisi M."/>
            <person name="Parts L."/>
            <person name="Pedersen J.S."/>
            <person name="Pesole G."/>
            <person name="Phillippy A.M."/>
            <person name="Ponting C.P."/>
            <person name="Pop M."/>
            <person name="Porcelli D."/>
            <person name="Powell J.R."/>
            <person name="Prohaska S."/>
            <person name="Pruitt K."/>
            <person name="Puig M."/>
            <person name="Quesneville H."/>
            <person name="Ram K.R."/>
            <person name="Rand D."/>
            <person name="Rasmussen M.D."/>
            <person name="Reed L.K."/>
            <person name="Reenan R."/>
            <person name="Reily A."/>
            <person name="Remington K.A."/>
            <person name="Rieger T.T."/>
            <person name="Ritchie M.G."/>
            <person name="Robin C."/>
            <person name="Rogers Y.H."/>
            <person name="Rohde C."/>
            <person name="Rozas J."/>
            <person name="Rubenfield M.J."/>
            <person name="Ruiz A."/>
            <person name="Russo S."/>
            <person name="Salzberg S.L."/>
            <person name="Sanchez-Gracia A."/>
            <person name="Saranga D.J."/>
            <person name="Sato H."/>
            <person name="Schaeffer S.W."/>
            <person name="Schatz M.C."/>
            <person name="Schlenke T."/>
            <person name="Schwartz R."/>
            <person name="Segarra C."/>
            <person name="Singh R.S."/>
            <person name="Sirot L."/>
            <person name="Sirota M."/>
            <person name="Sisneros N.B."/>
            <person name="Smith C.D."/>
            <person name="Smith T.F."/>
            <person name="Spieth J."/>
            <person name="Stage D.E."/>
            <person name="Stark A."/>
            <person name="Stephan W."/>
            <person name="Strausberg R.L."/>
            <person name="Strempel S."/>
            <person name="Sturgill D."/>
            <person name="Sutton G."/>
            <person name="Sutton G.G."/>
            <person name="Tao W."/>
            <person name="Teichmann S."/>
            <person name="Tobari Y.N."/>
            <person name="Tomimura Y."/>
            <person name="Tsolas J.M."/>
            <person name="Valente V.L."/>
            <person name="Venter E."/>
            <person name="Venter J.C."/>
            <person name="Vicario S."/>
            <person name="Vieira F.G."/>
            <person name="Vilella A.J."/>
            <person name="Villasante A."/>
            <person name="Walenz B."/>
            <person name="Wang J."/>
            <person name="Wasserman M."/>
            <person name="Watts T."/>
            <person name="Wilson D."/>
            <person name="Wilson R.K."/>
            <person name="Wing R.A."/>
            <person name="Wolfner M.F."/>
            <person name="Wong A."/>
            <person name="Wong G.K."/>
            <person name="Wu C.I."/>
            <person name="Wu G."/>
            <person name="Yamamoto D."/>
            <person name="Yang H.P."/>
            <person name="Yang S.P."/>
            <person name="Yorke J.A."/>
            <person name="Yoshida K."/>
            <person name="Zdobnov E."/>
            <person name="Zhang P."/>
            <person name="Zhang Y."/>
            <person name="Zimin A.V."/>
            <person name="Baldwin J."/>
            <person name="Abdouelleil A."/>
            <person name="Abdulkadir J."/>
            <person name="Abebe A."/>
            <person name="Abera B."/>
            <person name="Abreu J."/>
            <person name="Acer S.C."/>
            <person name="Aftuck L."/>
            <person name="Alexander A."/>
            <person name="An P."/>
            <person name="Anderson E."/>
            <person name="Anderson S."/>
            <person name="Arachi H."/>
            <person name="Azer M."/>
            <person name="Bachantsang P."/>
            <person name="Barry A."/>
            <person name="Bayul T."/>
            <person name="Berlin A."/>
            <person name="Bessette D."/>
            <person name="Bloom T."/>
            <person name="Blye J."/>
            <person name="Boguslavskiy L."/>
            <person name="Bonnet C."/>
            <person name="Boukhgalter B."/>
            <person name="Bourzgui I."/>
            <person name="Brown A."/>
            <person name="Cahill P."/>
            <person name="Channer S."/>
            <person name="Cheshatsang Y."/>
            <person name="Chuda L."/>
            <person name="Citroen M."/>
            <person name="Collymore A."/>
            <person name="Cooke P."/>
            <person name="Costello M."/>
            <person name="D'Aco K."/>
            <person name="Daza R."/>
            <person name="De Haan G."/>
            <person name="DeGray S."/>
            <person name="DeMaso C."/>
            <person name="Dhargay N."/>
            <person name="Dooley K."/>
            <person name="Dooley E."/>
            <person name="Doricent M."/>
            <person name="Dorje P."/>
            <person name="Dorjee K."/>
            <person name="Dupes A."/>
            <person name="Elong R."/>
            <person name="Falk J."/>
            <person name="Farina A."/>
            <person name="Faro S."/>
            <person name="Ferguson D."/>
            <person name="Fisher S."/>
            <person name="Foley C.D."/>
            <person name="Franke A."/>
            <person name="Friedrich D."/>
            <person name="Gadbois L."/>
            <person name="Gearin G."/>
            <person name="Gearin C.R."/>
            <person name="Giannoukos G."/>
            <person name="Goode T."/>
            <person name="Graham J."/>
            <person name="Grandbois E."/>
            <person name="Grewal S."/>
            <person name="Gyaltsen K."/>
            <person name="Hafez N."/>
            <person name="Hagos B."/>
            <person name="Hall J."/>
            <person name="Henson C."/>
            <person name="Hollinger A."/>
            <person name="Honan T."/>
            <person name="Huard M.D."/>
            <person name="Hughes L."/>
            <person name="Hurhula B."/>
            <person name="Husby M.E."/>
            <person name="Kamat A."/>
            <person name="Kanga B."/>
            <person name="Kashin S."/>
            <person name="Khazanovich D."/>
            <person name="Kisner P."/>
            <person name="Lance K."/>
            <person name="Lara M."/>
            <person name="Lee W."/>
            <person name="Lennon N."/>
            <person name="Letendre F."/>
            <person name="LeVine R."/>
            <person name="Lipovsky A."/>
            <person name="Liu X."/>
            <person name="Liu J."/>
            <person name="Liu S."/>
            <person name="Lokyitsang T."/>
            <person name="Lokyitsang Y."/>
            <person name="Lubonja R."/>
            <person name="Lui A."/>
            <person name="MacDonald P."/>
            <person name="Magnisalis V."/>
            <person name="Maru K."/>
            <person name="Matthews C."/>
            <person name="McCusker W."/>
            <person name="McDonough S."/>
            <person name="Mehta T."/>
            <person name="Meldrim J."/>
            <person name="Meneus L."/>
            <person name="Mihai O."/>
            <person name="Mihalev A."/>
            <person name="Mihova T."/>
            <person name="Mittelman R."/>
            <person name="Mlenga V."/>
            <person name="Montmayeur A."/>
            <person name="Mulrain L."/>
            <person name="Navidi A."/>
            <person name="Naylor J."/>
            <person name="Negash T."/>
            <person name="Nguyen T."/>
            <person name="Nguyen N."/>
            <person name="Nicol R."/>
            <person name="Norbu C."/>
            <person name="Norbu N."/>
            <person name="Novod N."/>
            <person name="O'Neill B."/>
            <person name="Osman S."/>
            <person name="Markiewicz E."/>
            <person name="Oyono O.L."/>
            <person name="Patti C."/>
            <person name="Phunkhang P."/>
            <person name="Pierre F."/>
            <person name="Priest M."/>
            <person name="Raghuraman S."/>
            <person name="Rege F."/>
            <person name="Reyes R."/>
            <person name="Rise C."/>
            <person name="Rogov P."/>
            <person name="Ross K."/>
            <person name="Ryan E."/>
            <person name="Settipalli S."/>
            <person name="Shea T."/>
            <person name="Sherpa N."/>
            <person name="Shi L."/>
            <person name="Shih D."/>
            <person name="Sparrow T."/>
            <person name="Spaulding J."/>
            <person name="Stalker J."/>
            <person name="Stange-Thomann N."/>
            <person name="Stavropoulos S."/>
            <person name="Stone C."/>
            <person name="Strader C."/>
            <person name="Tesfaye S."/>
            <person name="Thomson T."/>
            <person name="Thoulutsang Y."/>
            <person name="Thoulutsang D."/>
            <person name="Topham K."/>
            <person name="Topping I."/>
            <person name="Tsamla T."/>
            <person name="Vassiliev H."/>
            <person name="Vo A."/>
            <person name="Wangchuk T."/>
            <person name="Wangdi T."/>
            <person name="Weiand M."/>
            <person name="Wilkinson J."/>
            <person name="Wilson A."/>
            <person name="Yadav S."/>
            <person name="Young G."/>
            <person name="Yu Q."/>
            <person name="Zembek L."/>
            <person name="Zhong D."/>
            <person name="Zimmer A."/>
            <person name="Zwirko Z."/>
            <person name="Jaffe D.B."/>
            <person name="Alvarez P."/>
            <person name="Brockman W."/>
            <person name="Butler J."/>
            <person name="Chin C."/>
            <person name="Gnerre S."/>
            <person name="Grabherr M."/>
            <person name="Kleber M."/>
            <person name="Mauceli E."/>
            <person name="MacCallum I."/>
        </authorList>
    </citation>
    <scope>NUCLEOTIDE SEQUENCE [LARGE SCALE GENOMIC DNA]</scope>
    <source>
        <strain evidence="3">MSH-3 / Tucson 14011-0111.49</strain>
    </source>
</reference>
<organism evidence="3">
    <name type="scientific">Drosophila persimilis</name>
    <name type="common">Fruit fly</name>
    <dbReference type="NCBI Taxonomy" id="7234"/>
    <lineage>
        <taxon>Eukaryota</taxon>
        <taxon>Metazoa</taxon>
        <taxon>Ecdysozoa</taxon>
        <taxon>Arthropoda</taxon>
        <taxon>Hexapoda</taxon>
        <taxon>Insecta</taxon>
        <taxon>Pterygota</taxon>
        <taxon>Neoptera</taxon>
        <taxon>Endopterygota</taxon>
        <taxon>Diptera</taxon>
        <taxon>Brachycera</taxon>
        <taxon>Muscomorpha</taxon>
        <taxon>Ephydroidea</taxon>
        <taxon>Drosophilidae</taxon>
        <taxon>Drosophila</taxon>
        <taxon>Sophophora</taxon>
    </lineage>
</organism>